<evidence type="ECO:0000313" key="2">
    <source>
        <dbReference type="EMBL" id="QRD06484.1"/>
    </source>
</evidence>
<feature type="compositionally biased region" description="Basic and acidic residues" evidence="1">
    <location>
        <begin position="82"/>
        <end position="95"/>
    </location>
</feature>
<accession>A0A7U2IAY9</accession>
<feature type="region of interest" description="Disordered" evidence="1">
    <location>
        <begin position="1"/>
        <end position="38"/>
    </location>
</feature>
<feature type="compositionally biased region" description="Polar residues" evidence="1">
    <location>
        <begin position="12"/>
        <end position="27"/>
    </location>
</feature>
<reference evidence="3" key="1">
    <citation type="journal article" date="2021" name="BMC Genomics">
        <title>Chromosome-level genome assembly and manually-curated proteome of model necrotroph Parastagonospora nodorum Sn15 reveals a genome-wide trove of candidate effector homologs, and redundancy of virulence-related functions within an accessory chromosome.</title>
        <authorList>
            <person name="Bertazzoni S."/>
            <person name="Jones D.A.B."/>
            <person name="Phan H.T."/>
            <person name="Tan K.-C."/>
            <person name="Hane J.K."/>
        </authorList>
    </citation>
    <scope>NUCLEOTIDE SEQUENCE [LARGE SCALE GENOMIC DNA]</scope>
    <source>
        <strain evidence="3">SN15 / ATCC MYA-4574 / FGSC 10173)</strain>
    </source>
</reference>
<dbReference type="Proteomes" id="UP000663193">
    <property type="component" value="Chromosome 20"/>
</dbReference>
<sequence length="105" mass="12113">MISGMRKELDRSCSTWQPRETLESTMQRHSRSDRPGANTMIPEVVSIMITGCPLNNPSFPRLHVSPYFNVDARHSRRVADDMFEEQRTQRLHSDGKAPATRRRST</sequence>
<protein>
    <submittedName>
        <fullName evidence="2">Uncharacterized protein</fullName>
    </submittedName>
</protein>
<organism evidence="2 3">
    <name type="scientific">Phaeosphaeria nodorum (strain SN15 / ATCC MYA-4574 / FGSC 10173)</name>
    <name type="common">Glume blotch fungus</name>
    <name type="synonym">Parastagonospora nodorum</name>
    <dbReference type="NCBI Taxonomy" id="321614"/>
    <lineage>
        <taxon>Eukaryota</taxon>
        <taxon>Fungi</taxon>
        <taxon>Dikarya</taxon>
        <taxon>Ascomycota</taxon>
        <taxon>Pezizomycotina</taxon>
        <taxon>Dothideomycetes</taxon>
        <taxon>Pleosporomycetidae</taxon>
        <taxon>Pleosporales</taxon>
        <taxon>Pleosporineae</taxon>
        <taxon>Phaeosphaeriaceae</taxon>
        <taxon>Parastagonospora</taxon>
    </lineage>
</organism>
<keyword evidence="3" id="KW-1185">Reference proteome</keyword>
<dbReference type="EMBL" id="CP069042">
    <property type="protein sequence ID" value="QRD06484.1"/>
    <property type="molecule type" value="Genomic_DNA"/>
</dbReference>
<evidence type="ECO:0000256" key="1">
    <source>
        <dbReference type="SAM" id="MobiDB-lite"/>
    </source>
</evidence>
<feature type="region of interest" description="Disordered" evidence="1">
    <location>
        <begin position="82"/>
        <end position="105"/>
    </location>
</feature>
<evidence type="ECO:0000313" key="3">
    <source>
        <dbReference type="Proteomes" id="UP000663193"/>
    </source>
</evidence>
<proteinExistence type="predicted"/>
<dbReference type="AlphaFoldDB" id="A0A7U2IAY9"/>
<name>A0A7U2IAY9_PHANO</name>
<feature type="compositionally biased region" description="Basic and acidic residues" evidence="1">
    <location>
        <begin position="1"/>
        <end position="11"/>
    </location>
</feature>
<dbReference type="VEuPathDB" id="FungiDB:JI435_423360"/>
<gene>
    <name evidence="2" type="ORF">JI435_423360</name>
</gene>